<dbReference type="EMBL" id="LXQA011021515">
    <property type="protein sequence ID" value="MCI81550.1"/>
    <property type="molecule type" value="Genomic_DNA"/>
</dbReference>
<accession>A0A392V526</accession>
<keyword evidence="3" id="KW-1185">Reference proteome</keyword>
<dbReference type="Proteomes" id="UP000265520">
    <property type="component" value="Unassembled WGS sequence"/>
</dbReference>
<sequence>MDEEEGDEEEEDAAIVGDTGEETDDSHDIRFVFAL</sequence>
<feature type="region of interest" description="Disordered" evidence="1">
    <location>
        <begin position="1"/>
        <end position="27"/>
    </location>
</feature>
<protein>
    <submittedName>
        <fullName evidence="2">Uncharacterized protein</fullName>
    </submittedName>
</protein>
<proteinExistence type="predicted"/>
<dbReference type="AlphaFoldDB" id="A0A392V526"/>
<evidence type="ECO:0000256" key="1">
    <source>
        <dbReference type="SAM" id="MobiDB-lite"/>
    </source>
</evidence>
<organism evidence="2 3">
    <name type="scientific">Trifolium medium</name>
    <dbReference type="NCBI Taxonomy" id="97028"/>
    <lineage>
        <taxon>Eukaryota</taxon>
        <taxon>Viridiplantae</taxon>
        <taxon>Streptophyta</taxon>
        <taxon>Embryophyta</taxon>
        <taxon>Tracheophyta</taxon>
        <taxon>Spermatophyta</taxon>
        <taxon>Magnoliopsida</taxon>
        <taxon>eudicotyledons</taxon>
        <taxon>Gunneridae</taxon>
        <taxon>Pentapetalae</taxon>
        <taxon>rosids</taxon>
        <taxon>fabids</taxon>
        <taxon>Fabales</taxon>
        <taxon>Fabaceae</taxon>
        <taxon>Papilionoideae</taxon>
        <taxon>50 kb inversion clade</taxon>
        <taxon>NPAAA clade</taxon>
        <taxon>Hologalegina</taxon>
        <taxon>IRL clade</taxon>
        <taxon>Trifolieae</taxon>
        <taxon>Trifolium</taxon>
    </lineage>
</organism>
<evidence type="ECO:0000313" key="2">
    <source>
        <dbReference type="EMBL" id="MCI81550.1"/>
    </source>
</evidence>
<feature type="non-terminal residue" evidence="2">
    <location>
        <position position="35"/>
    </location>
</feature>
<name>A0A392V526_9FABA</name>
<reference evidence="2 3" key="1">
    <citation type="journal article" date="2018" name="Front. Plant Sci.">
        <title>Red Clover (Trifolium pratense) and Zigzag Clover (T. medium) - A Picture of Genomic Similarities and Differences.</title>
        <authorList>
            <person name="Dluhosova J."/>
            <person name="Istvanek J."/>
            <person name="Nedelnik J."/>
            <person name="Repkova J."/>
        </authorList>
    </citation>
    <scope>NUCLEOTIDE SEQUENCE [LARGE SCALE GENOMIC DNA]</scope>
    <source>
        <strain evidence="3">cv. 10/8</strain>
        <tissue evidence="2">Leaf</tissue>
    </source>
</reference>
<comment type="caution">
    <text evidence="2">The sequence shown here is derived from an EMBL/GenBank/DDBJ whole genome shotgun (WGS) entry which is preliminary data.</text>
</comment>
<evidence type="ECO:0000313" key="3">
    <source>
        <dbReference type="Proteomes" id="UP000265520"/>
    </source>
</evidence>
<feature type="compositionally biased region" description="Acidic residues" evidence="1">
    <location>
        <begin position="1"/>
        <end position="25"/>
    </location>
</feature>